<feature type="domain" description="RabBD" evidence="6">
    <location>
        <begin position="4"/>
        <end position="124"/>
    </location>
</feature>
<dbReference type="InterPro" id="IPR010911">
    <property type="entry name" value="Rab_BD"/>
</dbReference>
<evidence type="ECO:0000256" key="4">
    <source>
        <dbReference type="SAM" id="Coils"/>
    </source>
</evidence>
<keyword evidence="4" id="KW-0175">Coiled coil</keyword>
<keyword evidence="1" id="KW-0479">Metal-binding</keyword>
<evidence type="ECO:0000256" key="2">
    <source>
        <dbReference type="ARBA" id="ARBA00022771"/>
    </source>
</evidence>
<feature type="coiled-coil region" evidence="4">
    <location>
        <begin position="501"/>
        <end position="535"/>
    </location>
</feature>
<dbReference type="PANTHER" id="PTHR14555">
    <property type="entry name" value="MYELIN-ASSOCIATED OLIGODENDROCYTIC BASIC PROTEIN MOBP -RELATED"/>
    <property type="match status" value="1"/>
</dbReference>
<dbReference type="InterPro" id="IPR013083">
    <property type="entry name" value="Znf_RING/FYVE/PHD"/>
</dbReference>
<dbReference type="InterPro" id="IPR006788">
    <property type="entry name" value="Myrip/Melanophilin"/>
</dbReference>
<dbReference type="SUPFAM" id="SSF57903">
    <property type="entry name" value="FYVE/PHD zinc finger"/>
    <property type="match status" value="1"/>
</dbReference>
<feature type="region of interest" description="Disordered" evidence="5">
    <location>
        <begin position="539"/>
        <end position="579"/>
    </location>
</feature>
<protein>
    <submittedName>
        <fullName evidence="8">Melanophilin isoform X6</fullName>
    </submittedName>
</protein>
<dbReference type="FunFam" id="3.30.40.10:FF:000018">
    <property type="entry name" value="Synaptotagmin-like 5, isoform CRA_a"/>
    <property type="match status" value="1"/>
</dbReference>
<dbReference type="GO" id="GO:0031267">
    <property type="term" value="F:small GTPase binding"/>
    <property type="evidence" value="ECO:0007669"/>
    <property type="project" value="InterPro"/>
</dbReference>
<feature type="compositionally biased region" description="Polar residues" evidence="5">
    <location>
        <begin position="561"/>
        <end position="579"/>
    </location>
</feature>
<gene>
    <name evidence="8" type="primary">MLPH</name>
</gene>
<dbReference type="Pfam" id="PF04698">
    <property type="entry name" value="Rab_eff_C"/>
    <property type="match status" value="1"/>
</dbReference>
<evidence type="ECO:0000256" key="1">
    <source>
        <dbReference type="ARBA" id="ARBA00022723"/>
    </source>
</evidence>
<dbReference type="PANTHER" id="PTHR14555:SF1">
    <property type="entry name" value="MELANOPHILIN"/>
    <property type="match status" value="1"/>
</dbReference>
<dbReference type="AlphaFoldDB" id="A0A3Q0HCI8"/>
<feature type="compositionally biased region" description="Polar residues" evidence="5">
    <location>
        <begin position="456"/>
        <end position="466"/>
    </location>
</feature>
<feature type="compositionally biased region" description="Polar residues" evidence="5">
    <location>
        <begin position="366"/>
        <end position="377"/>
    </location>
</feature>
<dbReference type="InterPro" id="IPR041282">
    <property type="entry name" value="FYVE_2"/>
</dbReference>
<dbReference type="GO" id="GO:0008270">
    <property type="term" value="F:zinc ion binding"/>
    <property type="evidence" value="ECO:0007669"/>
    <property type="project" value="UniProtKB-KW"/>
</dbReference>
<accession>A0A3Q0HCI8</accession>
<name>A0A3Q0HCI8_ALLSI</name>
<feature type="region of interest" description="Disordered" evidence="5">
    <location>
        <begin position="400"/>
        <end position="466"/>
    </location>
</feature>
<dbReference type="Gene3D" id="3.30.40.10">
    <property type="entry name" value="Zinc/RING finger domain, C3HC4 (zinc finger)"/>
    <property type="match status" value="1"/>
</dbReference>
<proteinExistence type="predicted"/>
<feature type="region of interest" description="Disordered" evidence="5">
    <location>
        <begin position="357"/>
        <end position="377"/>
    </location>
</feature>
<feature type="coiled-coil region" evidence="4">
    <location>
        <begin position="22"/>
        <end position="56"/>
    </location>
</feature>
<organism evidence="7 8">
    <name type="scientific">Alligator sinensis</name>
    <name type="common">Chinese alligator</name>
    <dbReference type="NCBI Taxonomy" id="38654"/>
    <lineage>
        <taxon>Eukaryota</taxon>
        <taxon>Metazoa</taxon>
        <taxon>Chordata</taxon>
        <taxon>Craniata</taxon>
        <taxon>Vertebrata</taxon>
        <taxon>Euteleostomi</taxon>
        <taxon>Archelosauria</taxon>
        <taxon>Archosauria</taxon>
        <taxon>Crocodylia</taxon>
        <taxon>Alligatoridae</taxon>
        <taxon>Alligatorinae</taxon>
        <taxon>Alligator</taxon>
    </lineage>
</organism>
<dbReference type="GeneID" id="102382498"/>
<dbReference type="RefSeq" id="XP_025069736.1">
    <property type="nucleotide sequence ID" value="XM_025213951.1"/>
</dbReference>
<dbReference type="InterPro" id="IPR037442">
    <property type="entry name" value="Melanophilin_FYVE-rel_dom"/>
</dbReference>
<sequence>MGRKLDLSKLTDEEAKHVWEVVQRDLDLRKKEEERLEDLKGKIERESTKREFLSNQSHLNETHCVHCLQPFKFLVNSKRQCLDCHFYTCKNCSRYNKKDQGWVCDPCRLSRVVKIGSLEWYYEHVRSRFKRFGSAKVMRSLCGRLQPGQGMNPALLGLHDRVYSLPDINNRERHFRTSSRGGEDSDDDVIGGAEAECYNRMRKTKRLLSVHPFDFDLDSEYSAQSRRQSMQLSPAAINQDGLQTLNTMTQNEDSKLERGLSYPDFPDGREDMSQKESLIAEADLASMFHHILQEQGQHLAPPEQEFSTEVRLTVNSRRKSLERNPNFGSLWNRQHPPHYSADMDTSDEDVKGAHKLPHHIKRRNRASSQESINHSGNQILELNKRMSAIERMLNRLEEKVLVPSEESPGQEPRNDPDVEEEELKKKLEELASNISDKGVSSEEEEGKKEEAAKPEMSSSSDDLPSEAQQVYMTAGKTYGLEKMLKDIEERARHSGTTDSELSELEDKVASAAAQVQHAESEVSDIETRIAALSAAGMTVKPMEKAKKKSSMPVLTLHSPRHGNSQGDQNMNSPFITSPNDVKVMSMPQVLQKKFNSSFETAGDESFDRQSLYRGSLTQRNPNGRSRRAERIFAKPVMTHRP</sequence>
<evidence type="ECO:0000256" key="5">
    <source>
        <dbReference type="SAM" id="MobiDB-lite"/>
    </source>
</evidence>
<evidence type="ECO:0000313" key="8">
    <source>
        <dbReference type="RefSeq" id="XP_025069736.1"/>
    </source>
</evidence>
<reference evidence="8" key="1">
    <citation type="submission" date="2025-08" db="UniProtKB">
        <authorList>
            <consortium name="RefSeq"/>
        </authorList>
    </citation>
    <scope>IDENTIFICATION</scope>
</reference>
<evidence type="ECO:0000259" key="6">
    <source>
        <dbReference type="PROSITE" id="PS50916"/>
    </source>
</evidence>
<dbReference type="GO" id="GO:0006886">
    <property type="term" value="P:intracellular protein transport"/>
    <property type="evidence" value="ECO:0007669"/>
    <property type="project" value="InterPro"/>
</dbReference>
<feature type="compositionally biased region" description="Basic and acidic residues" evidence="5">
    <location>
        <begin position="412"/>
        <end position="429"/>
    </location>
</feature>
<dbReference type="InterPro" id="IPR051745">
    <property type="entry name" value="Intracell_Transport_Effector"/>
</dbReference>
<keyword evidence="3" id="KW-0862">Zinc</keyword>
<feature type="region of interest" description="Disordered" evidence="5">
    <location>
        <begin position="598"/>
        <end position="641"/>
    </location>
</feature>
<dbReference type="Pfam" id="PF02318">
    <property type="entry name" value="FYVE_2"/>
    <property type="match status" value="1"/>
</dbReference>
<dbReference type="Proteomes" id="UP000189705">
    <property type="component" value="Unplaced"/>
</dbReference>
<dbReference type="CDD" id="cd15752">
    <property type="entry name" value="FYVE_SlaC2-a"/>
    <property type="match status" value="1"/>
</dbReference>
<evidence type="ECO:0000256" key="3">
    <source>
        <dbReference type="ARBA" id="ARBA00022833"/>
    </source>
</evidence>
<dbReference type="PROSITE" id="PS50916">
    <property type="entry name" value="RABBD"/>
    <property type="match status" value="1"/>
</dbReference>
<keyword evidence="7" id="KW-1185">Reference proteome</keyword>
<keyword evidence="2" id="KW-0863">Zinc-finger</keyword>
<dbReference type="CTD" id="79083"/>
<dbReference type="GO" id="GO:0030864">
    <property type="term" value="C:cortical actin cytoskeleton"/>
    <property type="evidence" value="ECO:0007669"/>
    <property type="project" value="TreeGrafter"/>
</dbReference>
<dbReference type="InterPro" id="IPR011011">
    <property type="entry name" value="Znf_FYVE_PHD"/>
</dbReference>
<evidence type="ECO:0000313" key="7">
    <source>
        <dbReference type="Proteomes" id="UP000189705"/>
    </source>
</evidence>
<dbReference type="GO" id="GO:0017022">
    <property type="term" value="F:myosin binding"/>
    <property type="evidence" value="ECO:0007669"/>
    <property type="project" value="TreeGrafter"/>
</dbReference>
<dbReference type="GO" id="GO:0003779">
    <property type="term" value="F:actin binding"/>
    <property type="evidence" value="ECO:0007669"/>
    <property type="project" value="TreeGrafter"/>
</dbReference>